<name>A0A3D8RJS2_9HELO</name>
<accession>A0A3D8RJS2</accession>
<dbReference type="AlphaFoldDB" id="A0A3D8RJS2"/>
<reference evidence="1 2" key="1">
    <citation type="journal article" date="2018" name="IMA Fungus">
        <title>IMA Genome-F 9: Draft genome sequence of Annulohypoxylon stygium, Aspergillus mulundensis, Berkeleyomyces basicola (syn. Thielaviopsis basicola), Ceratocystis smalleyi, two Cercospora beticola strains, Coleophoma cylindrospora, Fusarium fracticaudum, Phialophora cf. hyalina, and Morchella septimelata.</title>
        <authorList>
            <person name="Wingfield B.D."/>
            <person name="Bills G.F."/>
            <person name="Dong Y."/>
            <person name="Huang W."/>
            <person name="Nel W.J."/>
            <person name="Swalarsk-Parry B.S."/>
            <person name="Vaghefi N."/>
            <person name="Wilken P.M."/>
            <person name="An Z."/>
            <person name="de Beer Z.W."/>
            <person name="De Vos L."/>
            <person name="Chen L."/>
            <person name="Duong T.A."/>
            <person name="Gao Y."/>
            <person name="Hammerbacher A."/>
            <person name="Kikkert J.R."/>
            <person name="Li Y."/>
            <person name="Li H."/>
            <person name="Li K."/>
            <person name="Li Q."/>
            <person name="Liu X."/>
            <person name="Ma X."/>
            <person name="Naidoo K."/>
            <person name="Pethybridge S.J."/>
            <person name="Sun J."/>
            <person name="Steenkamp E.T."/>
            <person name="van der Nest M.A."/>
            <person name="van Wyk S."/>
            <person name="Wingfield M.J."/>
            <person name="Xiong C."/>
            <person name="Yue Q."/>
            <person name="Zhang X."/>
        </authorList>
    </citation>
    <scope>NUCLEOTIDE SEQUENCE [LARGE SCALE GENOMIC DNA]</scope>
    <source>
        <strain evidence="1 2">BP5796</strain>
    </source>
</reference>
<proteinExistence type="predicted"/>
<keyword evidence="2" id="KW-1185">Reference proteome</keyword>
<protein>
    <submittedName>
        <fullName evidence="1">Uncharacterized protein</fullName>
    </submittedName>
</protein>
<organism evidence="1 2">
    <name type="scientific">Coleophoma crateriformis</name>
    <dbReference type="NCBI Taxonomy" id="565419"/>
    <lineage>
        <taxon>Eukaryota</taxon>
        <taxon>Fungi</taxon>
        <taxon>Dikarya</taxon>
        <taxon>Ascomycota</taxon>
        <taxon>Pezizomycotina</taxon>
        <taxon>Leotiomycetes</taxon>
        <taxon>Helotiales</taxon>
        <taxon>Dermateaceae</taxon>
        <taxon>Coleophoma</taxon>
    </lineage>
</organism>
<dbReference type="Proteomes" id="UP000256328">
    <property type="component" value="Unassembled WGS sequence"/>
</dbReference>
<dbReference type="EMBL" id="PDLN01000010">
    <property type="protein sequence ID" value="RDW74220.1"/>
    <property type="molecule type" value="Genomic_DNA"/>
</dbReference>
<sequence>MVASTTKDDNQSVAKPTSDWSHDLLLMTVTTVFRLQSLGWFKASNGFHQSYQVARSPLTTISEPVPELIGPMLHRRGNSQGATPRYHFHLPPQHEVSLIVQLSSYVKPPSTSKALLVLAQSRAEHDGKH</sequence>
<evidence type="ECO:0000313" key="2">
    <source>
        <dbReference type="Proteomes" id="UP000256328"/>
    </source>
</evidence>
<evidence type="ECO:0000313" key="1">
    <source>
        <dbReference type="EMBL" id="RDW74220.1"/>
    </source>
</evidence>
<comment type="caution">
    <text evidence="1">The sequence shown here is derived from an EMBL/GenBank/DDBJ whole genome shotgun (WGS) entry which is preliminary data.</text>
</comment>
<gene>
    <name evidence="1" type="ORF">BP5796_07662</name>
</gene>